<accession>A0A1N6WNI5</accession>
<gene>
    <name evidence="2" type="ORF">SAMN05421858_0803</name>
</gene>
<keyword evidence="1" id="KW-0472">Membrane</keyword>
<dbReference type="AlphaFoldDB" id="A0A1N6WNI5"/>
<evidence type="ECO:0000313" key="3">
    <source>
        <dbReference type="Proteomes" id="UP000186914"/>
    </source>
</evidence>
<reference evidence="3" key="1">
    <citation type="submission" date="2017-01" db="EMBL/GenBank/DDBJ databases">
        <authorList>
            <person name="Varghese N."/>
            <person name="Submissions S."/>
        </authorList>
    </citation>
    <scope>NUCLEOTIDE SEQUENCE [LARGE SCALE GENOMIC DNA]</scope>
    <source>
        <strain evidence="3">CGMCC 1.7737</strain>
    </source>
</reference>
<dbReference type="EMBL" id="FTNO01000001">
    <property type="protein sequence ID" value="SIQ91600.1"/>
    <property type="molecule type" value="Genomic_DNA"/>
</dbReference>
<evidence type="ECO:0000313" key="2">
    <source>
        <dbReference type="EMBL" id="SIQ91600.1"/>
    </source>
</evidence>
<name>A0A1N6WNI5_9EURY</name>
<protein>
    <submittedName>
        <fullName evidence="2">Uncharacterized protein</fullName>
    </submittedName>
</protein>
<keyword evidence="3" id="KW-1185">Reference proteome</keyword>
<evidence type="ECO:0000256" key="1">
    <source>
        <dbReference type="SAM" id="Phobius"/>
    </source>
</evidence>
<dbReference type="RefSeq" id="WP_076428132.1">
    <property type="nucleotide sequence ID" value="NZ_FTNO01000001.1"/>
</dbReference>
<feature type="transmembrane region" description="Helical" evidence="1">
    <location>
        <begin position="23"/>
        <end position="41"/>
    </location>
</feature>
<feature type="transmembrane region" description="Helical" evidence="1">
    <location>
        <begin position="65"/>
        <end position="86"/>
    </location>
</feature>
<organism evidence="2 3">
    <name type="scientific">Haladaptatus litoreus</name>
    <dbReference type="NCBI Taxonomy" id="553468"/>
    <lineage>
        <taxon>Archaea</taxon>
        <taxon>Methanobacteriati</taxon>
        <taxon>Methanobacteriota</taxon>
        <taxon>Stenosarchaea group</taxon>
        <taxon>Halobacteria</taxon>
        <taxon>Halobacteriales</taxon>
        <taxon>Haladaptataceae</taxon>
        <taxon>Haladaptatus</taxon>
    </lineage>
</organism>
<keyword evidence="1" id="KW-0812">Transmembrane</keyword>
<proteinExistence type="predicted"/>
<sequence length="100" mass="10634">MSQAKAVGQTSQTETEDDIGTKLFELVIGVVILGLGLRNMVTPPFGPSPRFIDVLSGFGLPMTSFIGWVVIVAQITLGVALIVAGIEAIREYRTSNRTVG</sequence>
<keyword evidence="1" id="KW-1133">Transmembrane helix</keyword>
<dbReference type="Proteomes" id="UP000186914">
    <property type="component" value="Unassembled WGS sequence"/>
</dbReference>